<dbReference type="Proteomes" id="UP000492821">
    <property type="component" value="Unassembled WGS sequence"/>
</dbReference>
<proteinExistence type="predicted"/>
<name>A0A7E4UY93_PANRE</name>
<reference evidence="2" key="2">
    <citation type="submission" date="2020-10" db="UniProtKB">
        <authorList>
            <consortium name="WormBaseParasite"/>
        </authorList>
    </citation>
    <scope>IDENTIFICATION</scope>
</reference>
<sequence length="198" mass="22178">MKAPTLRFRLSRAFPTICGLPRAPDTMSTTLVARVPGSLTKQGSEYTWVDADSVAEDVSINIIATYGQAILELHLSNQCRVKLPVFDLCIGGSCFDVSVKLTDVAVIRIEDYQLSTHCQSKTPKFWNWMWQSSLTAHWNPSSTENLVFESRLTKVVDEEVSNRLAAYFCRLSGGRCRSSQAIHQAIRLLPLSSMMLFN</sequence>
<evidence type="ECO:0000313" key="1">
    <source>
        <dbReference type="Proteomes" id="UP000492821"/>
    </source>
</evidence>
<dbReference type="WBParaSite" id="Pan_g14240.t1">
    <property type="protein sequence ID" value="Pan_g14240.t1"/>
    <property type="gene ID" value="Pan_g14240"/>
</dbReference>
<protein>
    <submittedName>
        <fullName evidence="2">CS domain-containing protein</fullName>
    </submittedName>
</protein>
<organism evidence="1 2">
    <name type="scientific">Panagrellus redivivus</name>
    <name type="common">Microworm</name>
    <dbReference type="NCBI Taxonomy" id="6233"/>
    <lineage>
        <taxon>Eukaryota</taxon>
        <taxon>Metazoa</taxon>
        <taxon>Ecdysozoa</taxon>
        <taxon>Nematoda</taxon>
        <taxon>Chromadorea</taxon>
        <taxon>Rhabditida</taxon>
        <taxon>Tylenchina</taxon>
        <taxon>Panagrolaimomorpha</taxon>
        <taxon>Panagrolaimoidea</taxon>
        <taxon>Panagrolaimidae</taxon>
        <taxon>Panagrellus</taxon>
    </lineage>
</organism>
<keyword evidence="1" id="KW-1185">Reference proteome</keyword>
<reference evidence="1" key="1">
    <citation type="journal article" date="2013" name="Genetics">
        <title>The draft genome and transcriptome of Panagrellus redivivus are shaped by the harsh demands of a free-living lifestyle.</title>
        <authorList>
            <person name="Srinivasan J."/>
            <person name="Dillman A.R."/>
            <person name="Macchietto M.G."/>
            <person name="Heikkinen L."/>
            <person name="Lakso M."/>
            <person name="Fracchia K.M."/>
            <person name="Antoshechkin I."/>
            <person name="Mortazavi A."/>
            <person name="Wong G."/>
            <person name="Sternberg P.W."/>
        </authorList>
    </citation>
    <scope>NUCLEOTIDE SEQUENCE [LARGE SCALE GENOMIC DNA]</scope>
    <source>
        <strain evidence="1">MT8872</strain>
    </source>
</reference>
<dbReference type="AlphaFoldDB" id="A0A7E4UY93"/>
<evidence type="ECO:0000313" key="2">
    <source>
        <dbReference type="WBParaSite" id="Pan_g14240.t1"/>
    </source>
</evidence>
<accession>A0A7E4UY93</accession>